<evidence type="ECO:0000313" key="2">
    <source>
        <dbReference type="EMBL" id="RST57392.1"/>
    </source>
</evidence>
<evidence type="ECO:0000256" key="1">
    <source>
        <dbReference type="SAM" id="Phobius"/>
    </source>
</evidence>
<dbReference type="AlphaFoldDB" id="A0A429X1T3"/>
<proteinExistence type="predicted"/>
<dbReference type="Proteomes" id="UP000287296">
    <property type="component" value="Unassembled WGS sequence"/>
</dbReference>
<gene>
    <name evidence="2" type="ORF">D5F11_023060</name>
</gene>
<organism evidence="2 3">
    <name type="scientific">Siminovitchia terrae</name>
    <name type="common">Bacillus terrae</name>
    <dbReference type="NCBI Taxonomy" id="1914933"/>
    <lineage>
        <taxon>Bacteria</taxon>
        <taxon>Bacillati</taxon>
        <taxon>Bacillota</taxon>
        <taxon>Bacilli</taxon>
        <taxon>Bacillales</taxon>
        <taxon>Bacillaceae</taxon>
        <taxon>Siminovitchia</taxon>
    </lineage>
</organism>
<accession>A0A429X1T3</accession>
<evidence type="ECO:0000313" key="3">
    <source>
        <dbReference type="Proteomes" id="UP000287296"/>
    </source>
</evidence>
<protein>
    <submittedName>
        <fullName evidence="2">Uncharacterized protein</fullName>
    </submittedName>
</protein>
<dbReference type="RefSeq" id="WP_120118550.1">
    <property type="nucleotide sequence ID" value="NZ_QYTW02000035.1"/>
</dbReference>
<reference evidence="2 3" key="1">
    <citation type="submission" date="2018-12" db="EMBL/GenBank/DDBJ databases">
        <authorList>
            <person name="Sun L."/>
            <person name="Chen Z."/>
        </authorList>
    </citation>
    <scope>NUCLEOTIDE SEQUENCE [LARGE SCALE GENOMIC DNA]</scope>
    <source>
        <strain evidence="2 3">LMG 29736</strain>
    </source>
</reference>
<name>A0A429X1T3_SIMTE</name>
<dbReference type="OrthoDB" id="9880192at2"/>
<feature type="transmembrane region" description="Helical" evidence="1">
    <location>
        <begin position="12"/>
        <end position="33"/>
    </location>
</feature>
<dbReference type="EMBL" id="QYTW02000035">
    <property type="protein sequence ID" value="RST57392.1"/>
    <property type="molecule type" value="Genomic_DNA"/>
</dbReference>
<keyword evidence="1" id="KW-0812">Transmembrane</keyword>
<keyword evidence="1" id="KW-0472">Membrane</keyword>
<comment type="caution">
    <text evidence="2">The sequence shown here is derived from an EMBL/GenBank/DDBJ whole genome shotgun (WGS) entry which is preliminary data.</text>
</comment>
<keyword evidence="1" id="KW-1133">Transmembrane helix</keyword>
<sequence>MENKEQKQKNKLWFGFLAFFLGVGVFASAYALFPDALHKLTEKVKAEQVSEEDVLKEEIHMYVQKMFSIDVDTLLADHLNKLMEEAEPSEESVSLFTEAITKLEEKTETDIEELTPLREYYQKQLEIAKHVADVFVSKETTLEELNEAIEDYNAHLKKRDAAMVKVLDKAGFEYEKDESGGITYQFAG</sequence>